<keyword evidence="3 8" id="KW-0375">Hydrogen ion transport</keyword>
<evidence type="ECO:0000313" key="9">
    <source>
        <dbReference type="EMBL" id="OEF96778.1"/>
    </source>
</evidence>
<dbReference type="InterPro" id="IPR020781">
    <property type="entry name" value="ATPase_OSCP/d_CS"/>
</dbReference>
<dbReference type="Proteomes" id="UP000094296">
    <property type="component" value="Unassembled WGS sequence"/>
</dbReference>
<dbReference type="EMBL" id="MIJE01000030">
    <property type="protein sequence ID" value="OEF96778.1"/>
    <property type="molecule type" value="Genomic_DNA"/>
</dbReference>
<dbReference type="SUPFAM" id="SSF47928">
    <property type="entry name" value="N-terminal domain of the delta subunit of the F1F0-ATP synthase"/>
    <property type="match status" value="1"/>
</dbReference>
<name>A0A1E5G1J1_9FIRM</name>
<comment type="subcellular location">
    <subcellularLocation>
        <location evidence="8">Cell membrane</location>
        <topology evidence="8">Peripheral membrane protein</topology>
    </subcellularLocation>
    <subcellularLocation>
        <location evidence="1">Membrane</location>
    </subcellularLocation>
</comment>
<dbReference type="GO" id="GO:0045259">
    <property type="term" value="C:proton-transporting ATP synthase complex"/>
    <property type="evidence" value="ECO:0007669"/>
    <property type="project" value="UniProtKB-KW"/>
</dbReference>
<keyword evidence="4 8" id="KW-0406">Ion transport</keyword>
<keyword evidence="7 8" id="KW-0066">ATP synthesis</keyword>
<dbReference type="AlphaFoldDB" id="A0A1E5G1J1"/>
<dbReference type="NCBIfam" id="TIGR01145">
    <property type="entry name" value="ATP_synt_delta"/>
    <property type="match status" value="1"/>
</dbReference>
<protein>
    <recommendedName>
        <fullName evidence="8">ATP synthase subunit delta</fullName>
    </recommendedName>
    <alternativeName>
        <fullName evidence="8">ATP synthase F(1) sector subunit delta</fullName>
    </alternativeName>
    <alternativeName>
        <fullName evidence="8">F-type ATPase subunit delta</fullName>
        <shortName evidence="8">F-ATPase subunit delta</shortName>
    </alternativeName>
</protein>
<dbReference type="OrthoDB" id="9802471at2"/>
<evidence type="ECO:0000256" key="5">
    <source>
        <dbReference type="ARBA" id="ARBA00023136"/>
    </source>
</evidence>
<evidence type="ECO:0000256" key="6">
    <source>
        <dbReference type="ARBA" id="ARBA00023196"/>
    </source>
</evidence>
<dbReference type="Gene3D" id="1.10.520.20">
    <property type="entry name" value="N-terminal domain of the delta subunit of the F1F0-ATP synthase"/>
    <property type="match status" value="1"/>
</dbReference>
<sequence>MIQTTVATRYAEALFAIAKENNSFDQLELELTTIDQAMEANEDFKKLLNHPHVAKEDKKRLLADVFATSISEVTVNFLNLLIDKQRQDIFSQIVKSFIVISNEARGIADATVVSVSALTDTQLEQIRATFKELIGKDLRITTEIDKDIIGGFIVRIGDRVYDSSIKTQLDRFKVSLREAQVGR</sequence>
<evidence type="ECO:0000256" key="1">
    <source>
        <dbReference type="ARBA" id="ARBA00004370"/>
    </source>
</evidence>
<dbReference type="PRINTS" id="PR00125">
    <property type="entry name" value="ATPASEDELTA"/>
</dbReference>
<dbReference type="STRING" id="766136.BHF68_06840"/>
<evidence type="ECO:0000256" key="2">
    <source>
        <dbReference type="ARBA" id="ARBA00022448"/>
    </source>
</evidence>
<comment type="caution">
    <text evidence="9">The sequence shown here is derived from an EMBL/GenBank/DDBJ whole genome shotgun (WGS) entry which is preliminary data.</text>
</comment>
<gene>
    <name evidence="8" type="primary">atpH</name>
    <name evidence="9" type="ORF">BHF68_06840</name>
</gene>
<dbReference type="NCBIfam" id="NF004403">
    <property type="entry name" value="PRK05758.2-4"/>
    <property type="match status" value="1"/>
</dbReference>
<dbReference type="InterPro" id="IPR026015">
    <property type="entry name" value="ATP_synth_OSCP/delta_N_sf"/>
</dbReference>
<evidence type="ECO:0000256" key="3">
    <source>
        <dbReference type="ARBA" id="ARBA00022781"/>
    </source>
</evidence>
<dbReference type="PROSITE" id="PS00389">
    <property type="entry name" value="ATPASE_DELTA"/>
    <property type="match status" value="1"/>
</dbReference>
<comment type="function">
    <text evidence="8">F(1)F(0) ATP synthase produces ATP from ADP in the presence of a proton or sodium gradient. F-type ATPases consist of two structural domains, F(1) containing the extramembraneous catalytic core and F(0) containing the membrane proton channel, linked together by a central stalk and a peripheral stalk. During catalysis, ATP synthesis in the catalytic domain of F(1) is coupled via a rotary mechanism of the central stalk subunits to proton translocation.</text>
</comment>
<keyword evidence="2 8" id="KW-0813">Transport</keyword>
<reference evidence="9 10" key="1">
    <citation type="submission" date="2016-09" db="EMBL/GenBank/DDBJ databases">
        <title>Draft genome sequence for the type strain of Desulfuribacillus alkaliarsenatis AHT28, an obligately anaerobic, sulfidogenic bacterium isolated from Russian soda lake sediments.</title>
        <authorList>
            <person name="Abin C.A."/>
            <person name="Hollibaugh J.T."/>
        </authorList>
    </citation>
    <scope>NUCLEOTIDE SEQUENCE [LARGE SCALE GENOMIC DNA]</scope>
    <source>
        <strain evidence="9 10">AHT28</strain>
    </source>
</reference>
<proteinExistence type="inferred from homology"/>
<evidence type="ECO:0000256" key="4">
    <source>
        <dbReference type="ARBA" id="ARBA00023065"/>
    </source>
</evidence>
<dbReference type="GO" id="GO:0005886">
    <property type="term" value="C:plasma membrane"/>
    <property type="evidence" value="ECO:0007669"/>
    <property type="project" value="UniProtKB-SubCell"/>
</dbReference>
<comment type="similarity">
    <text evidence="8">Belongs to the ATPase delta chain family.</text>
</comment>
<keyword evidence="8" id="KW-1003">Cell membrane</keyword>
<evidence type="ECO:0000256" key="8">
    <source>
        <dbReference type="HAMAP-Rule" id="MF_01416"/>
    </source>
</evidence>
<dbReference type="HAMAP" id="MF_01416">
    <property type="entry name" value="ATP_synth_delta_bact"/>
    <property type="match status" value="1"/>
</dbReference>
<keyword evidence="10" id="KW-1185">Reference proteome</keyword>
<keyword evidence="5 8" id="KW-0472">Membrane</keyword>
<evidence type="ECO:0000256" key="7">
    <source>
        <dbReference type="ARBA" id="ARBA00023310"/>
    </source>
</evidence>
<comment type="function">
    <text evidence="8">This protein is part of the stalk that links CF(0) to CF(1). It either transmits conformational changes from CF(0) to CF(1) or is implicated in proton conduction.</text>
</comment>
<dbReference type="RefSeq" id="WP_069643361.1">
    <property type="nucleotide sequence ID" value="NZ_MIJE01000030.1"/>
</dbReference>
<dbReference type="GO" id="GO:0046933">
    <property type="term" value="F:proton-transporting ATP synthase activity, rotational mechanism"/>
    <property type="evidence" value="ECO:0007669"/>
    <property type="project" value="UniProtKB-UniRule"/>
</dbReference>
<dbReference type="PANTHER" id="PTHR11910">
    <property type="entry name" value="ATP SYNTHASE DELTA CHAIN"/>
    <property type="match status" value="1"/>
</dbReference>
<organism evidence="9 10">
    <name type="scientific">Desulfuribacillus alkaliarsenatis</name>
    <dbReference type="NCBI Taxonomy" id="766136"/>
    <lineage>
        <taxon>Bacteria</taxon>
        <taxon>Bacillati</taxon>
        <taxon>Bacillota</taxon>
        <taxon>Desulfuribacillia</taxon>
        <taxon>Desulfuribacillales</taxon>
        <taxon>Desulfuribacillaceae</taxon>
        <taxon>Desulfuribacillus</taxon>
    </lineage>
</organism>
<dbReference type="Pfam" id="PF00213">
    <property type="entry name" value="OSCP"/>
    <property type="match status" value="1"/>
</dbReference>
<keyword evidence="6 8" id="KW-0139">CF(1)</keyword>
<dbReference type="NCBIfam" id="NF004402">
    <property type="entry name" value="PRK05758.2-2"/>
    <property type="match status" value="1"/>
</dbReference>
<evidence type="ECO:0000313" key="10">
    <source>
        <dbReference type="Proteomes" id="UP000094296"/>
    </source>
</evidence>
<dbReference type="InterPro" id="IPR000711">
    <property type="entry name" value="ATPase_OSCP/dsu"/>
</dbReference>
<accession>A0A1E5G1J1</accession>